<reference evidence="1 2" key="1">
    <citation type="submission" date="2019-12" db="EMBL/GenBank/DDBJ databases">
        <authorList>
            <person name="Alioto T."/>
            <person name="Alioto T."/>
            <person name="Gomez Garrido J."/>
        </authorList>
    </citation>
    <scope>NUCLEOTIDE SEQUENCE [LARGE SCALE GENOMIC DNA]</scope>
</reference>
<sequence>NGLAIVKAIYELLVERRTIKNVVVKQALFVTYSLMATKGGRTQKRQLIVTKNIKLPHFSKHQTTTGESLKKSIAVDPISFIKIIDVEEQAEEESGFIKRKWKNAVAEKGASEGKAQNFMVERSDEIGSIIIEMLPIEVQVNLLQILD</sequence>
<protein>
    <submittedName>
        <fullName evidence="1">Uncharacterized protein</fullName>
    </submittedName>
</protein>
<evidence type="ECO:0000313" key="1">
    <source>
        <dbReference type="EMBL" id="CAA2985941.1"/>
    </source>
</evidence>
<evidence type="ECO:0000313" key="2">
    <source>
        <dbReference type="Proteomes" id="UP000594638"/>
    </source>
</evidence>
<comment type="caution">
    <text evidence="1">The sequence shown here is derived from an EMBL/GenBank/DDBJ whole genome shotgun (WGS) entry which is preliminary data.</text>
</comment>
<gene>
    <name evidence="1" type="ORF">OLEA9_A057609</name>
</gene>
<dbReference type="AlphaFoldDB" id="A0A8S0S027"/>
<keyword evidence="2" id="KW-1185">Reference proteome</keyword>
<accession>A0A8S0S027</accession>
<name>A0A8S0S027_OLEEU</name>
<dbReference type="Proteomes" id="UP000594638">
    <property type="component" value="Unassembled WGS sequence"/>
</dbReference>
<organism evidence="1 2">
    <name type="scientific">Olea europaea subsp. europaea</name>
    <dbReference type="NCBI Taxonomy" id="158383"/>
    <lineage>
        <taxon>Eukaryota</taxon>
        <taxon>Viridiplantae</taxon>
        <taxon>Streptophyta</taxon>
        <taxon>Embryophyta</taxon>
        <taxon>Tracheophyta</taxon>
        <taxon>Spermatophyta</taxon>
        <taxon>Magnoliopsida</taxon>
        <taxon>eudicotyledons</taxon>
        <taxon>Gunneridae</taxon>
        <taxon>Pentapetalae</taxon>
        <taxon>asterids</taxon>
        <taxon>lamiids</taxon>
        <taxon>Lamiales</taxon>
        <taxon>Oleaceae</taxon>
        <taxon>Oleeae</taxon>
        <taxon>Olea</taxon>
    </lineage>
</organism>
<feature type="non-terminal residue" evidence="1">
    <location>
        <position position="1"/>
    </location>
</feature>
<proteinExistence type="predicted"/>
<dbReference type="EMBL" id="CACTIH010003834">
    <property type="protein sequence ID" value="CAA2985941.1"/>
    <property type="molecule type" value="Genomic_DNA"/>
</dbReference>
<dbReference type="Gramene" id="OE9A057609T1">
    <property type="protein sequence ID" value="OE9A057609C1"/>
    <property type="gene ID" value="OE9A057609"/>
</dbReference>